<proteinExistence type="predicted"/>
<name>A0A3E1F260_9FLAO</name>
<sequence length="180" mass="20775">MNFPKECLDLKKTHTMLIKTASFFFTIILLISCANTKTTNIPTPEEQSTIGTSNPLEITVIDFEMIERKNKDFKVSFQKASTIKGQLKESKIVYPSNKIGKFIVQLLDGEGEIIEELVIKEPYQQIIEEKEAQINEELINDQIRRNKFSVQYNRNLGVQSIKILKMIDNQAVELYHHKTP</sequence>
<dbReference type="OrthoDB" id="1467662at2"/>
<dbReference type="PROSITE" id="PS51257">
    <property type="entry name" value="PROKAR_LIPOPROTEIN"/>
    <property type="match status" value="1"/>
</dbReference>
<organism evidence="1 2">
    <name type="scientific">Brumimicrobium aurantiacum</name>
    <dbReference type="NCBI Taxonomy" id="1737063"/>
    <lineage>
        <taxon>Bacteria</taxon>
        <taxon>Pseudomonadati</taxon>
        <taxon>Bacteroidota</taxon>
        <taxon>Flavobacteriia</taxon>
        <taxon>Flavobacteriales</taxon>
        <taxon>Crocinitomicaceae</taxon>
        <taxon>Brumimicrobium</taxon>
    </lineage>
</organism>
<dbReference type="EMBL" id="QURB01000001">
    <property type="protein sequence ID" value="RFC55787.1"/>
    <property type="molecule type" value="Genomic_DNA"/>
</dbReference>
<evidence type="ECO:0000313" key="1">
    <source>
        <dbReference type="EMBL" id="RFC55787.1"/>
    </source>
</evidence>
<dbReference type="RefSeq" id="WP_116879622.1">
    <property type="nucleotide sequence ID" value="NZ_QURB01000001.1"/>
</dbReference>
<keyword evidence="2" id="KW-1185">Reference proteome</keyword>
<gene>
    <name evidence="1" type="ORF">DXU93_02295</name>
</gene>
<reference evidence="1 2" key="1">
    <citation type="submission" date="2018-08" db="EMBL/GenBank/DDBJ databases">
        <title>The draft genome squence of Brumimicrobium sp. N62.</title>
        <authorList>
            <person name="Du Z.-J."/>
            <person name="Luo H.-R."/>
        </authorList>
    </citation>
    <scope>NUCLEOTIDE SEQUENCE [LARGE SCALE GENOMIC DNA]</scope>
    <source>
        <strain evidence="1 2">N62</strain>
    </source>
</reference>
<dbReference type="AlphaFoldDB" id="A0A3E1F260"/>
<accession>A0A3E1F260</accession>
<comment type="caution">
    <text evidence="1">The sequence shown here is derived from an EMBL/GenBank/DDBJ whole genome shotgun (WGS) entry which is preliminary data.</text>
</comment>
<dbReference type="Proteomes" id="UP000257127">
    <property type="component" value="Unassembled WGS sequence"/>
</dbReference>
<protein>
    <submittedName>
        <fullName evidence="1">Uncharacterized protein</fullName>
    </submittedName>
</protein>
<evidence type="ECO:0000313" key="2">
    <source>
        <dbReference type="Proteomes" id="UP000257127"/>
    </source>
</evidence>